<dbReference type="InterPro" id="IPR001228">
    <property type="entry name" value="IspD"/>
</dbReference>
<keyword evidence="6 7" id="KW-0414">Isoprene biosynthesis</keyword>
<evidence type="ECO:0000313" key="8">
    <source>
        <dbReference type="EMBL" id="KON74275.1"/>
    </source>
</evidence>
<dbReference type="InterPro" id="IPR050088">
    <property type="entry name" value="IspD/TarI_cytidylyltransf_bact"/>
</dbReference>
<dbReference type="InterPro" id="IPR034683">
    <property type="entry name" value="IspD/TarI"/>
</dbReference>
<dbReference type="InterPro" id="IPR018294">
    <property type="entry name" value="ISPD_synthase_CS"/>
</dbReference>
<comment type="pathway">
    <text evidence="2 7">Isoprenoid biosynthesis; isopentenyl diphosphate biosynthesis via DXP pathway; isopentenyl diphosphate from 1-deoxy-D-xylulose 5-phosphate: step 2/6.</text>
</comment>
<evidence type="ECO:0000313" key="9">
    <source>
        <dbReference type="Proteomes" id="UP000037387"/>
    </source>
</evidence>
<dbReference type="FunFam" id="3.90.550.10:FF:000003">
    <property type="entry name" value="2-C-methyl-D-erythritol 4-phosphate cytidylyltransferase"/>
    <property type="match status" value="1"/>
</dbReference>
<keyword evidence="5 7" id="KW-0548">Nucleotidyltransferase</keyword>
<keyword evidence="9" id="KW-1185">Reference proteome</keyword>
<dbReference type="UniPathway" id="UPA00056">
    <property type="reaction ID" value="UER00093"/>
</dbReference>
<gene>
    <name evidence="7" type="primary">ispD</name>
    <name evidence="8" type="ORF">M768_09235</name>
</gene>
<dbReference type="InterPro" id="IPR029044">
    <property type="entry name" value="Nucleotide-diphossugar_trans"/>
</dbReference>
<feature type="site" description="Positions MEP for the nucleophilic attack" evidence="7">
    <location>
        <position position="183"/>
    </location>
</feature>
<feature type="site" description="Transition state stabilizer" evidence="7">
    <location>
        <position position="24"/>
    </location>
</feature>
<dbReference type="CDD" id="cd02516">
    <property type="entry name" value="CDP-ME_synthetase"/>
    <property type="match status" value="1"/>
</dbReference>
<evidence type="ECO:0000256" key="2">
    <source>
        <dbReference type="ARBA" id="ARBA00004787"/>
    </source>
</evidence>
<dbReference type="GO" id="GO:0019288">
    <property type="term" value="P:isopentenyl diphosphate biosynthetic process, methylerythritol 4-phosphate pathway"/>
    <property type="evidence" value="ECO:0007669"/>
    <property type="project" value="UniProtKB-UniRule"/>
</dbReference>
<dbReference type="SUPFAM" id="SSF53448">
    <property type="entry name" value="Nucleotide-diphospho-sugar transferases"/>
    <property type="match status" value="1"/>
</dbReference>
<proteinExistence type="inferred from homology"/>
<dbReference type="PANTHER" id="PTHR32125">
    <property type="entry name" value="2-C-METHYL-D-ERYTHRITOL 4-PHOSPHATE CYTIDYLYLTRANSFERASE, CHLOROPLASTIC"/>
    <property type="match status" value="1"/>
</dbReference>
<keyword evidence="4 7" id="KW-0808">Transferase</keyword>
<evidence type="ECO:0000256" key="3">
    <source>
        <dbReference type="ARBA" id="ARBA00009789"/>
    </source>
</evidence>
<evidence type="ECO:0000256" key="5">
    <source>
        <dbReference type="ARBA" id="ARBA00022695"/>
    </source>
</evidence>
<dbReference type="AlphaFoldDB" id="A0A0M0F9J4"/>
<dbReference type="HAMAP" id="MF_00108">
    <property type="entry name" value="IspD"/>
    <property type="match status" value="1"/>
</dbReference>
<protein>
    <recommendedName>
        <fullName evidence="7">2-C-methyl-D-erythritol 4-phosphate cytidylyltransferase</fullName>
        <ecNumber evidence="7">2.7.7.60</ecNumber>
    </recommendedName>
    <alternativeName>
        <fullName evidence="7">4-diphosphocytidyl-2C-methyl-D-erythritol synthase</fullName>
    </alternativeName>
    <alternativeName>
        <fullName evidence="7">MEP cytidylyltransferase</fullName>
        <shortName evidence="7">MCT</shortName>
    </alternativeName>
</protein>
<dbReference type="Gene3D" id="3.90.550.10">
    <property type="entry name" value="Spore Coat Polysaccharide Biosynthesis Protein SpsA, Chain A"/>
    <property type="match status" value="1"/>
</dbReference>
<comment type="similarity">
    <text evidence="3 7">Belongs to the IspD/TarI cytidylyltransferase family. IspD subfamily.</text>
</comment>
<dbReference type="EMBL" id="ATNL01000007">
    <property type="protein sequence ID" value="KON74275.1"/>
    <property type="molecule type" value="Genomic_DNA"/>
</dbReference>
<name>A0A0M0F9J4_CELCE</name>
<evidence type="ECO:0000256" key="6">
    <source>
        <dbReference type="ARBA" id="ARBA00023229"/>
    </source>
</evidence>
<dbReference type="PATRIC" id="fig|1350482.3.peg.1855"/>
<reference evidence="8 9" key="1">
    <citation type="journal article" date="2015" name="Sci. Rep.">
        <title>Functional and structural properties of a novel cellulosome-like multienzyme complex: efficient glycoside hydrolysis of water-insoluble 7-xylosyl-10-deacetylpaclitaxel.</title>
        <authorList>
            <person name="Dou T.Y."/>
            <person name="Luan H.W."/>
            <person name="Ge G.B."/>
            <person name="Dong M.M."/>
            <person name="Zou H.F."/>
            <person name="He Y.Q."/>
            <person name="Cui P."/>
            <person name="Wang J.Y."/>
            <person name="Hao D.C."/>
            <person name="Yang S.L."/>
            <person name="Yang L."/>
        </authorList>
    </citation>
    <scope>NUCLEOTIDE SEQUENCE [LARGE SCALE GENOMIC DNA]</scope>
    <source>
        <strain evidence="8 9">F16</strain>
    </source>
</reference>
<comment type="caution">
    <text evidence="8">The sequence shown here is derived from an EMBL/GenBank/DDBJ whole genome shotgun (WGS) entry which is preliminary data.</text>
</comment>
<accession>A0A0M0F9J4</accession>
<dbReference type="Pfam" id="PF01128">
    <property type="entry name" value="IspD"/>
    <property type="match status" value="1"/>
</dbReference>
<dbReference type="PANTHER" id="PTHR32125:SF4">
    <property type="entry name" value="2-C-METHYL-D-ERYTHRITOL 4-PHOSPHATE CYTIDYLYLTRANSFERASE, CHLOROPLASTIC"/>
    <property type="match status" value="1"/>
</dbReference>
<comment type="catalytic activity">
    <reaction evidence="1 7">
        <text>2-C-methyl-D-erythritol 4-phosphate + CTP + H(+) = 4-CDP-2-C-methyl-D-erythritol + diphosphate</text>
        <dbReference type="Rhea" id="RHEA:13429"/>
        <dbReference type="ChEBI" id="CHEBI:15378"/>
        <dbReference type="ChEBI" id="CHEBI:33019"/>
        <dbReference type="ChEBI" id="CHEBI:37563"/>
        <dbReference type="ChEBI" id="CHEBI:57823"/>
        <dbReference type="ChEBI" id="CHEBI:58262"/>
        <dbReference type="EC" id="2.7.7.60"/>
    </reaction>
</comment>
<evidence type="ECO:0000256" key="7">
    <source>
        <dbReference type="HAMAP-Rule" id="MF_00108"/>
    </source>
</evidence>
<organism evidence="8 9">
    <name type="scientific">Cellulosimicrobium cellulans F16</name>
    <dbReference type="NCBI Taxonomy" id="1350482"/>
    <lineage>
        <taxon>Bacteria</taxon>
        <taxon>Bacillati</taxon>
        <taxon>Actinomycetota</taxon>
        <taxon>Actinomycetes</taxon>
        <taxon>Micrococcales</taxon>
        <taxon>Promicromonosporaceae</taxon>
        <taxon>Cellulosimicrobium</taxon>
    </lineage>
</organism>
<sequence length="261" mass="26672">MPVPTLAVLTAAGSGTRLGLDLPKALVELDGLPLVVHAARRLCASGVVDAIVVTAPPGLREHVAALLRDDPVVDRPVRVVEGAGTRQASVAAGLLAGLDTDGIDAGTGERSTPGQPAVDVVLVHDAARPLAPPALVRRVVEAVRAGHAAVVPGLAVTDTIKRVTAARAGDPSHAEPVAETVDRAVLRAVQTPQGFDRALLVRAHESAAHRADDERSAATDDAGLVEALGLPVHVVPGDAAAAKITTAHDLRVAALTLREER</sequence>
<feature type="site" description="Positions MEP for the nucleophilic attack" evidence="7">
    <location>
        <position position="243"/>
    </location>
</feature>
<dbReference type="EC" id="2.7.7.60" evidence="7"/>
<dbReference type="PROSITE" id="PS01295">
    <property type="entry name" value="ISPD"/>
    <property type="match status" value="1"/>
</dbReference>
<dbReference type="Proteomes" id="UP000037387">
    <property type="component" value="Unassembled WGS sequence"/>
</dbReference>
<evidence type="ECO:0000256" key="1">
    <source>
        <dbReference type="ARBA" id="ARBA00001282"/>
    </source>
</evidence>
<feature type="site" description="Transition state stabilizer" evidence="7">
    <location>
        <position position="17"/>
    </location>
</feature>
<dbReference type="GO" id="GO:0050518">
    <property type="term" value="F:2-C-methyl-D-erythritol 4-phosphate cytidylyltransferase activity"/>
    <property type="evidence" value="ECO:0007669"/>
    <property type="project" value="UniProtKB-UniRule"/>
</dbReference>
<evidence type="ECO:0000256" key="4">
    <source>
        <dbReference type="ARBA" id="ARBA00022679"/>
    </source>
</evidence>
<comment type="function">
    <text evidence="7">Catalyzes the formation of 4-diphosphocytidyl-2-C-methyl-D-erythritol from CTP and 2-C-methyl-D-erythritol 4-phosphate (MEP).</text>
</comment>